<comment type="caution">
    <text evidence="2">The sequence shown here is derived from an EMBL/GenBank/DDBJ whole genome shotgun (WGS) entry which is preliminary data.</text>
</comment>
<dbReference type="Gene3D" id="3.30.70.100">
    <property type="match status" value="1"/>
</dbReference>
<accession>A0A8H5D069</accession>
<dbReference type="SUPFAM" id="SSF54909">
    <property type="entry name" value="Dimeric alpha+beta barrel"/>
    <property type="match status" value="1"/>
</dbReference>
<gene>
    <name evidence="2" type="ORF">D9758_012798</name>
</gene>
<feature type="domain" description="ABM" evidence="1">
    <location>
        <begin position="15"/>
        <end position="111"/>
    </location>
</feature>
<dbReference type="OrthoDB" id="2968776at2759"/>
<proteinExistence type="predicted"/>
<keyword evidence="3" id="KW-1185">Reference proteome</keyword>
<reference evidence="2 3" key="1">
    <citation type="journal article" date="2020" name="ISME J.">
        <title>Uncovering the hidden diversity of litter-decomposition mechanisms in mushroom-forming fungi.</title>
        <authorList>
            <person name="Floudas D."/>
            <person name="Bentzer J."/>
            <person name="Ahren D."/>
            <person name="Johansson T."/>
            <person name="Persson P."/>
            <person name="Tunlid A."/>
        </authorList>
    </citation>
    <scope>NUCLEOTIDE SEQUENCE [LARGE SCALE GENOMIC DNA]</scope>
    <source>
        <strain evidence="2 3">CBS 291.85</strain>
    </source>
</reference>
<protein>
    <recommendedName>
        <fullName evidence="1">ABM domain-containing protein</fullName>
    </recommendedName>
</protein>
<dbReference type="PROSITE" id="PS51725">
    <property type="entry name" value="ABM"/>
    <property type="match status" value="1"/>
</dbReference>
<organism evidence="2 3">
    <name type="scientific">Tetrapyrgos nigripes</name>
    <dbReference type="NCBI Taxonomy" id="182062"/>
    <lineage>
        <taxon>Eukaryota</taxon>
        <taxon>Fungi</taxon>
        <taxon>Dikarya</taxon>
        <taxon>Basidiomycota</taxon>
        <taxon>Agaricomycotina</taxon>
        <taxon>Agaricomycetes</taxon>
        <taxon>Agaricomycetidae</taxon>
        <taxon>Agaricales</taxon>
        <taxon>Marasmiineae</taxon>
        <taxon>Marasmiaceae</taxon>
        <taxon>Tetrapyrgos</taxon>
    </lineage>
</organism>
<dbReference type="InterPro" id="IPR007138">
    <property type="entry name" value="ABM_dom"/>
</dbReference>
<dbReference type="Proteomes" id="UP000559256">
    <property type="component" value="Unassembled WGS sequence"/>
</dbReference>
<evidence type="ECO:0000313" key="2">
    <source>
        <dbReference type="EMBL" id="KAF5350333.1"/>
    </source>
</evidence>
<dbReference type="EMBL" id="JAACJM010000075">
    <property type="protein sequence ID" value="KAF5350333.1"/>
    <property type="molecule type" value="Genomic_DNA"/>
</dbReference>
<dbReference type="Pfam" id="PF03992">
    <property type="entry name" value="ABM"/>
    <property type="match status" value="1"/>
</dbReference>
<name>A0A8H5D069_9AGAR</name>
<evidence type="ECO:0000259" key="1">
    <source>
        <dbReference type="PROSITE" id="PS51725"/>
    </source>
</evidence>
<dbReference type="AlphaFoldDB" id="A0A8H5D069"/>
<evidence type="ECO:0000313" key="3">
    <source>
        <dbReference type="Proteomes" id="UP000559256"/>
    </source>
</evidence>
<sequence>MMSDNAPEQTKTGKLVIVATLKIKPGKESRFEELVSKMREEANSDKEPGTLSYRTNRVLDKEGKPTGAYIVFEEYKGKDGLTAHMAKPATQAFLAEGEIIAGAEVAYAEEF</sequence>
<dbReference type="InterPro" id="IPR011008">
    <property type="entry name" value="Dimeric_a/b-barrel"/>
</dbReference>